<name>A0A6C0AS31_9ZZZZ</name>
<evidence type="ECO:0000313" key="1">
    <source>
        <dbReference type="EMBL" id="QHS82562.1"/>
    </source>
</evidence>
<accession>A0A6C0AS31</accession>
<sequence length="98" mass="11387">MASSNIQPVCEEILEQLQYSLCRCVNNTKVYEYKNLTDNLNMKDCKNITYYKHSLYATKTKITIIPSIIKPNTKYVMKYDVQDRHVVMDEADPCSPVS</sequence>
<dbReference type="AlphaFoldDB" id="A0A6C0AS31"/>
<proteinExistence type="predicted"/>
<protein>
    <submittedName>
        <fullName evidence="1">Uncharacterized protein</fullName>
    </submittedName>
</protein>
<reference evidence="1" key="1">
    <citation type="journal article" date="2020" name="Nature">
        <title>Giant virus diversity and host interactions through global metagenomics.</title>
        <authorList>
            <person name="Schulz F."/>
            <person name="Roux S."/>
            <person name="Paez-Espino D."/>
            <person name="Jungbluth S."/>
            <person name="Walsh D.A."/>
            <person name="Denef V.J."/>
            <person name="McMahon K.D."/>
            <person name="Konstantinidis K.T."/>
            <person name="Eloe-Fadrosh E.A."/>
            <person name="Kyrpides N.C."/>
            <person name="Woyke T."/>
        </authorList>
    </citation>
    <scope>NUCLEOTIDE SEQUENCE</scope>
    <source>
        <strain evidence="1">GVMAG-S-1101171-111</strain>
    </source>
</reference>
<dbReference type="EMBL" id="MN740803">
    <property type="protein sequence ID" value="QHS82562.1"/>
    <property type="molecule type" value="Genomic_DNA"/>
</dbReference>
<organism evidence="1">
    <name type="scientific">viral metagenome</name>
    <dbReference type="NCBI Taxonomy" id="1070528"/>
    <lineage>
        <taxon>unclassified sequences</taxon>
        <taxon>metagenomes</taxon>
        <taxon>organismal metagenomes</taxon>
    </lineage>
</organism>